<dbReference type="PANTHER" id="PTHR38011">
    <property type="entry name" value="DIHYDROFOLATE REDUCTASE FAMILY PROTEIN (AFU_ORTHOLOGUE AFUA_8G06820)"/>
    <property type="match status" value="1"/>
</dbReference>
<feature type="domain" description="Bacterial bifunctional deaminase-reductase C-terminal" evidence="1">
    <location>
        <begin position="96"/>
        <end position="157"/>
    </location>
</feature>
<accession>A0ABP7XJ30</accession>
<dbReference type="Pfam" id="PF01872">
    <property type="entry name" value="RibD_C"/>
    <property type="match status" value="1"/>
</dbReference>
<sequence>MGRSVFYTAATLDGFLADEHDSLDWLMSQDIDPEGAFSYSAFIDRVGALAMGATTYQWVLDHLEQTGGWSYTQPCWVFTHRRFPEPPGDVRFVSGAVAEVLPELRAAAGERELWVVGGGDLAAQFAEAGALDEIEVSLAPVVLGAGRPLFPRRYDLELLELDRNRAFACARYRVVGPRAAPVP</sequence>
<gene>
    <name evidence="2" type="ORF">GCM10022215_19540</name>
</gene>
<dbReference type="Proteomes" id="UP001501495">
    <property type="component" value="Unassembled WGS sequence"/>
</dbReference>
<dbReference type="PANTHER" id="PTHR38011:SF11">
    <property type="entry name" value="2,5-DIAMINO-6-RIBOSYLAMINO-4(3H)-PYRIMIDINONE 5'-PHOSPHATE REDUCTASE"/>
    <property type="match status" value="1"/>
</dbReference>
<reference evidence="3" key="1">
    <citation type="journal article" date="2019" name="Int. J. Syst. Evol. Microbiol.">
        <title>The Global Catalogue of Microorganisms (GCM) 10K type strain sequencing project: providing services to taxonomists for standard genome sequencing and annotation.</title>
        <authorList>
            <consortium name="The Broad Institute Genomics Platform"/>
            <consortium name="The Broad Institute Genome Sequencing Center for Infectious Disease"/>
            <person name="Wu L."/>
            <person name="Ma J."/>
        </authorList>
    </citation>
    <scope>NUCLEOTIDE SEQUENCE [LARGE SCALE GENOMIC DNA]</scope>
    <source>
        <strain evidence="3">JCM 16703</strain>
    </source>
</reference>
<dbReference type="InterPro" id="IPR050765">
    <property type="entry name" value="Riboflavin_Biosynth_HTPR"/>
</dbReference>
<protein>
    <submittedName>
        <fullName evidence="2">Dihydrofolate reductase family protein</fullName>
    </submittedName>
</protein>
<keyword evidence="3" id="KW-1185">Reference proteome</keyword>
<dbReference type="SUPFAM" id="SSF53597">
    <property type="entry name" value="Dihydrofolate reductase-like"/>
    <property type="match status" value="1"/>
</dbReference>
<organism evidence="2 3">
    <name type="scientific">Nocardioides fonticola</name>
    <dbReference type="NCBI Taxonomy" id="450363"/>
    <lineage>
        <taxon>Bacteria</taxon>
        <taxon>Bacillati</taxon>
        <taxon>Actinomycetota</taxon>
        <taxon>Actinomycetes</taxon>
        <taxon>Propionibacteriales</taxon>
        <taxon>Nocardioidaceae</taxon>
        <taxon>Nocardioides</taxon>
    </lineage>
</organism>
<evidence type="ECO:0000313" key="2">
    <source>
        <dbReference type="EMBL" id="GAA4118210.1"/>
    </source>
</evidence>
<name>A0ABP7XJ30_9ACTN</name>
<dbReference type="EMBL" id="BAAAZH010000013">
    <property type="protein sequence ID" value="GAA4118210.1"/>
    <property type="molecule type" value="Genomic_DNA"/>
</dbReference>
<dbReference type="Gene3D" id="3.40.430.10">
    <property type="entry name" value="Dihydrofolate Reductase, subunit A"/>
    <property type="match status" value="1"/>
</dbReference>
<evidence type="ECO:0000259" key="1">
    <source>
        <dbReference type="Pfam" id="PF01872"/>
    </source>
</evidence>
<evidence type="ECO:0000313" key="3">
    <source>
        <dbReference type="Proteomes" id="UP001501495"/>
    </source>
</evidence>
<dbReference type="InterPro" id="IPR002734">
    <property type="entry name" value="RibDG_C"/>
</dbReference>
<dbReference type="RefSeq" id="WP_344733163.1">
    <property type="nucleotide sequence ID" value="NZ_BAAAZH010000013.1"/>
</dbReference>
<dbReference type="InterPro" id="IPR024072">
    <property type="entry name" value="DHFR-like_dom_sf"/>
</dbReference>
<proteinExistence type="predicted"/>
<comment type="caution">
    <text evidence="2">The sequence shown here is derived from an EMBL/GenBank/DDBJ whole genome shotgun (WGS) entry which is preliminary data.</text>
</comment>